<dbReference type="GO" id="GO:0046872">
    <property type="term" value="F:metal ion binding"/>
    <property type="evidence" value="ECO:0007669"/>
    <property type="project" value="UniProtKB-KW"/>
</dbReference>
<keyword evidence="2" id="KW-0479">Metal-binding</keyword>
<dbReference type="EMBL" id="JADILV010000011">
    <property type="protein sequence ID" value="MBO8482797.1"/>
    <property type="molecule type" value="Genomic_DNA"/>
</dbReference>
<evidence type="ECO:0000259" key="6">
    <source>
        <dbReference type="PROSITE" id="PS50249"/>
    </source>
</evidence>
<dbReference type="InterPro" id="IPR001405">
    <property type="entry name" value="UPF0758"/>
</dbReference>
<evidence type="ECO:0000313" key="8">
    <source>
        <dbReference type="Proteomes" id="UP000725002"/>
    </source>
</evidence>
<protein>
    <submittedName>
        <fullName evidence="7">JAB domain-containing protein</fullName>
    </submittedName>
</protein>
<gene>
    <name evidence="7" type="ORF">IAB75_01570</name>
</gene>
<reference evidence="7" key="1">
    <citation type="submission" date="2020-10" db="EMBL/GenBank/DDBJ databases">
        <authorList>
            <person name="Gilroy R."/>
        </authorList>
    </citation>
    <scope>NUCLEOTIDE SEQUENCE</scope>
    <source>
        <strain evidence="7">G3-8215</strain>
    </source>
</reference>
<feature type="domain" description="MPN" evidence="6">
    <location>
        <begin position="63"/>
        <end position="185"/>
    </location>
</feature>
<proteinExistence type="predicted"/>
<name>A0A940IGV2_9BACT</name>
<dbReference type="PROSITE" id="PS01302">
    <property type="entry name" value="UPF0758"/>
    <property type="match status" value="1"/>
</dbReference>
<dbReference type="InterPro" id="IPR037518">
    <property type="entry name" value="MPN"/>
</dbReference>
<keyword evidence="4" id="KW-0862">Zinc</keyword>
<organism evidence="7 8">
    <name type="scientific">Candidatus Cryptobacteroides avicola</name>
    <dbReference type="NCBI Taxonomy" id="2840757"/>
    <lineage>
        <taxon>Bacteria</taxon>
        <taxon>Pseudomonadati</taxon>
        <taxon>Bacteroidota</taxon>
        <taxon>Bacteroidia</taxon>
        <taxon>Bacteroidales</taxon>
        <taxon>Candidatus Cryptobacteroides</taxon>
    </lineage>
</organism>
<keyword evidence="1" id="KW-0645">Protease</keyword>
<dbReference type="InterPro" id="IPR020891">
    <property type="entry name" value="UPF0758_CS"/>
</dbReference>
<dbReference type="GO" id="GO:0006508">
    <property type="term" value="P:proteolysis"/>
    <property type="evidence" value="ECO:0007669"/>
    <property type="project" value="UniProtKB-KW"/>
</dbReference>
<evidence type="ECO:0000256" key="5">
    <source>
        <dbReference type="ARBA" id="ARBA00023049"/>
    </source>
</evidence>
<evidence type="ECO:0000313" key="7">
    <source>
        <dbReference type="EMBL" id="MBO8482797.1"/>
    </source>
</evidence>
<dbReference type="Proteomes" id="UP000725002">
    <property type="component" value="Unassembled WGS sequence"/>
</dbReference>
<evidence type="ECO:0000256" key="3">
    <source>
        <dbReference type="ARBA" id="ARBA00022801"/>
    </source>
</evidence>
<dbReference type="Pfam" id="PF04002">
    <property type="entry name" value="RadC"/>
    <property type="match status" value="1"/>
</dbReference>
<evidence type="ECO:0000256" key="2">
    <source>
        <dbReference type="ARBA" id="ARBA00022723"/>
    </source>
</evidence>
<dbReference type="AlphaFoldDB" id="A0A940IGV2"/>
<comment type="caution">
    <text evidence="7">The sequence shown here is derived from an EMBL/GenBank/DDBJ whole genome shotgun (WGS) entry which is preliminary data.</text>
</comment>
<dbReference type="CDD" id="cd08071">
    <property type="entry name" value="MPN_DUF2466"/>
    <property type="match status" value="1"/>
</dbReference>
<dbReference type="PANTHER" id="PTHR30471">
    <property type="entry name" value="DNA REPAIR PROTEIN RADC"/>
    <property type="match status" value="1"/>
</dbReference>
<dbReference type="GO" id="GO:0008237">
    <property type="term" value="F:metallopeptidase activity"/>
    <property type="evidence" value="ECO:0007669"/>
    <property type="project" value="UniProtKB-KW"/>
</dbReference>
<evidence type="ECO:0000256" key="4">
    <source>
        <dbReference type="ARBA" id="ARBA00022833"/>
    </source>
</evidence>
<evidence type="ECO:0000256" key="1">
    <source>
        <dbReference type="ARBA" id="ARBA00022670"/>
    </source>
</evidence>
<accession>A0A940IGV2</accession>
<sequence length="187" mass="21311">MEKEVLKKLGIKSISDISAWELLDEKVSPLTFNVSKSSVDKILILRDIMAEYRKSRRILDKSQIICSKDAVRIMDSRLEGLDHEEFWVLFLDRSQHVLNMEQLFTGGLASVVIDPVIIAKKCILYSSTRIIMLHNHPSGDPNPGQLDIRETKTTRDALKVVGIELLDHIIIGHDTYYSFADESEGRM</sequence>
<dbReference type="InterPro" id="IPR025657">
    <property type="entry name" value="RadC_JAB"/>
</dbReference>
<dbReference type="Gene3D" id="3.40.140.10">
    <property type="entry name" value="Cytidine Deaminase, domain 2"/>
    <property type="match status" value="1"/>
</dbReference>
<keyword evidence="5" id="KW-0482">Metalloprotease</keyword>
<dbReference type="PANTHER" id="PTHR30471:SF3">
    <property type="entry name" value="UPF0758 PROTEIN YEES-RELATED"/>
    <property type="match status" value="1"/>
</dbReference>
<reference evidence="7" key="2">
    <citation type="journal article" date="2021" name="PeerJ">
        <title>Extensive microbial diversity within the chicken gut microbiome revealed by metagenomics and culture.</title>
        <authorList>
            <person name="Gilroy R."/>
            <person name="Ravi A."/>
            <person name="Getino M."/>
            <person name="Pursley I."/>
            <person name="Horton D.L."/>
            <person name="Alikhan N.F."/>
            <person name="Baker D."/>
            <person name="Gharbi K."/>
            <person name="Hall N."/>
            <person name="Watson M."/>
            <person name="Adriaenssens E.M."/>
            <person name="Foster-Nyarko E."/>
            <person name="Jarju S."/>
            <person name="Secka A."/>
            <person name="Antonio M."/>
            <person name="Oren A."/>
            <person name="Chaudhuri R.R."/>
            <person name="La Ragione R."/>
            <person name="Hildebrand F."/>
            <person name="Pallen M.J."/>
        </authorList>
    </citation>
    <scope>NUCLEOTIDE SEQUENCE</scope>
    <source>
        <strain evidence="7">G3-8215</strain>
    </source>
</reference>
<keyword evidence="3" id="KW-0378">Hydrolase</keyword>
<dbReference type="PROSITE" id="PS50249">
    <property type="entry name" value="MPN"/>
    <property type="match status" value="1"/>
</dbReference>